<dbReference type="KEGG" id="luo:HHL09_15350"/>
<name>A0A858RKS9_9BACT</name>
<proteinExistence type="predicted"/>
<evidence type="ECO:0000313" key="1">
    <source>
        <dbReference type="EMBL" id="QJE97104.1"/>
    </source>
</evidence>
<organism evidence="1 2">
    <name type="scientific">Luteolibacter luteus</name>
    <dbReference type="NCBI Taxonomy" id="2728835"/>
    <lineage>
        <taxon>Bacteria</taxon>
        <taxon>Pseudomonadati</taxon>
        <taxon>Verrucomicrobiota</taxon>
        <taxon>Verrucomicrobiia</taxon>
        <taxon>Verrucomicrobiales</taxon>
        <taxon>Verrucomicrobiaceae</taxon>
        <taxon>Luteolibacter</taxon>
    </lineage>
</organism>
<reference evidence="1 2" key="1">
    <citation type="submission" date="2020-04" db="EMBL/GenBank/DDBJ databases">
        <title>Luteolibacter sp. G-1-1-1 isolated from soil.</title>
        <authorList>
            <person name="Dahal R.H."/>
        </authorList>
    </citation>
    <scope>NUCLEOTIDE SEQUENCE [LARGE SCALE GENOMIC DNA]</scope>
    <source>
        <strain evidence="1 2">G-1-1-1</strain>
    </source>
</reference>
<evidence type="ECO:0000313" key="2">
    <source>
        <dbReference type="Proteomes" id="UP000501812"/>
    </source>
</evidence>
<keyword evidence="2" id="KW-1185">Reference proteome</keyword>
<gene>
    <name evidence="1" type="ORF">HHL09_15350</name>
</gene>
<dbReference type="RefSeq" id="WP_169455504.1">
    <property type="nucleotide sequence ID" value="NZ_CP051774.1"/>
</dbReference>
<dbReference type="EMBL" id="CP051774">
    <property type="protein sequence ID" value="QJE97104.1"/>
    <property type="molecule type" value="Genomic_DNA"/>
</dbReference>
<accession>A0A858RKS9</accession>
<sequence>MPGRSMAIRQKYSRKITVGAATYRWHLAIDDDYPWLKTVLVLAEGNRNGAQLSAHSHAEIVSPGLVRRVIEKGLSQGWDPQAGAAESLALSREAARDAFGCFPREIVRAGHRCAWTPEGDETMHLKIWSLELPDGQVLMAGGIPWYDEITDEMAGALVDLALAQGWEPARRGLEVFWPDPSLAGEVLWRALIKNR</sequence>
<protein>
    <submittedName>
        <fullName evidence="1">Uncharacterized protein</fullName>
    </submittedName>
</protein>
<dbReference type="Proteomes" id="UP000501812">
    <property type="component" value="Chromosome"/>
</dbReference>
<dbReference type="AlphaFoldDB" id="A0A858RKS9"/>